<name>Q1MED8_RHIJ3</name>
<dbReference type="InterPro" id="IPR002716">
    <property type="entry name" value="PIN_dom"/>
</dbReference>
<dbReference type="AlphaFoldDB" id="Q1MED8"/>
<evidence type="ECO:0000313" key="2">
    <source>
        <dbReference type="EMBL" id="CAK08688.1"/>
    </source>
</evidence>
<evidence type="ECO:0000259" key="1">
    <source>
        <dbReference type="Pfam" id="PF01850"/>
    </source>
</evidence>
<dbReference type="KEGG" id="rle:RL3201"/>
<dbReference type="Gene3D" id="3.40.50.1010">
    <property type="entry name" value="5'-nuclease"/>
    <property type="match status" value="1"/>
</dbReference>
<dbReference type="Proteomes" id="UP000006575">
    <property type="component" value="Chromosome"/>
</dbReference>
<gene>
    <name evidence="2" type="ordered locus">RL3201</name>
</gene>
<protein>
    <submittedName>
        <fullName evidence="2">PIN/PilT family protein</fullName>
    </submittedName>
</protein>
<organism evidence="2 3">
    <name type="scientific">Rhizobium johnstonii (strain DSM 114642 / LMG 32736 / 3841)</name>
    <name type="common">Rhizobium leguminosarum bv. viciae</name>
    <dbReference type="NCBI Taxonomy" id="216596"/>
    <lineage>
        <taxon>Bacteria</taxon>
        <taxon>Pseudomonadati</taxon>
        <taxon>Pseudomonadota</taxon>
        <taxon>Alphaproteobacteria</taxon>
        <taxon>Hyphomicrobiales</taxon>
        <taxon>Rhizobiaceae</taxon>
        <taxon>Rhizobium/Agrobacterium group</taxon>
        <taxon>Rhizobium</taxon>
        <taxon>Rhizobium johnstonii</taxon>
    </lineage>
</organism>
<sequence length="51" mass="5772">MIYYALVAATHKLATADAIIYATAERHDADILTCDAHFKDLERVIHIDKKD</sequence>
<reference evidence="2 3" key="1">
    <citation type="journal article" date="2006" name="Genome Biol.">
        <title>The genome of Rhizobium leguminosarum has recognizable core and accessory components.</title>
        <authorList>
            <person name="Young J.W."/>
            <person name="Crossman L.C."/>
            <person name="Johnston A.W.B."/>
            <person name="Thomson N.R."/>
            <person name="Ghazoui Z.F."/>
            <person name="Hull K.H."/>
            <person name="Wexler M."/>
            <person name="Curson A.R.J."/>
            <person name="Todd J.D."/>
            <person name="Poole P.S."/>
            <person name="Mauchline T.H."/>
            <person name="East A.K."/>
            <person name="Quail M.A."/>
            <person name="Churcher C."/>
            <person name="Arrowsmith C."/>
            <person name="Cherevach A."/>
            <person name="Chillingworth T."/>
            <person name="Clarke K."/>
            <person name="Cronin A."/>
            <person name="Davis P."/>
            <person name="Fraser A."/>
            <person name="Hance Z."/>
            <person name="Hauser H."/>
            <person name="Jagels K."/>
            <person name="Moule S."/>
            <person name="Mungall K."/>
            <person name="Norbertczak H."/>
            <person name="Rabbinowitsch E."/>
            <person name="Sanders M."/>
            <person name="Simmonds M."/>
            <person name="Whitehead S."/>
            <person name="Parkhill J."/>
        </authorList>
    </citation>
    <scope>NUCLEOTIDE SEQUENCE [LARGE SCALE GENOMIC DNA]</scope>
    <source>
        <strain evidence="3">DSM 114642 / LMG 32736 / 3841</strain>
    </source>
</reference>
<dbReference type="HOGENOM" id="CLU_3103045_0_0_5"/>
<dbReference type="InterPro" id="IPR029060">
    <property type="entry name" value="PIN-like_dom_sf"/>
</dbReference>
<accession>Q1MED8</accession>
<dbReference type="Pfam" id="PF01850">
    <property type="entry name" value="PIN"/>
    <property type="match status" value="1"/>
</dbReference>
<dbReference type="EMBL" id="AM236080">
    <property type="protein sequence ID" value="CAK08688.1"/>
    <property type="molecule type" value="Genomic_DNA"/>
</dbReference>
<keyword evidence="3" id="KW-1185">Reference proteome</keyword>
<dbReference type="SUPFAM" id="SSF88723">
    <property type="entry name" value="PIN domain-like"/>
    <property type="match status" value="1"/>
</dbReference>
<dbReference type="EnsemblBacteria" id="CAK08688">
    <property type="protein sequence ID" value="CAK08688"/>
    <property type="gene ID" value="RL3201"/>
</dbReference>
<feature type="domain" description="PIN" evidence="1">
    <location>
        <begin position="4"/>
        <end position="42"/>
    </location>
</feature>
<evidence type="ECO:0000313" key="3">
    <source>
        <dbReference type="Proteomes" id="UP000006575"/>
    </source>
</evidence>
<proteinExistence type="predicted"/>